<gene>
    <name evidence="3" type="ORF">DL546_004164</name>
</gene>
<dbReference type="InterPro" id="IPR050852">
    <property type="entry name" value="Queuine_tRNA-ribosyltrfase"/>
</dbReference>
<feature type="region of interest" description="Disordered" evidence="1">
    <location>
        <begin position="243"/>
        <end position="275"/>
    </location>
</feature>
<accession>A0A420YAU2</accession>
<dbReference type="Pfam" id="PF01702">
    <property type="entry name" value="TGT"/>
    <property type="match status" value="1"/>
</dbReference>
<evidence type="ECO:0000313" key="3">
    <source>
        <dbReference type="EMBL" id="RKU45019.1"/>
    </source>
</evidence>
<feature type="compositionally biased region" description="Basic and acidic residues" evidence="1">
    <location>
        <begin position="198"/>
        <end position="221"/>
    </location>
</feature>
<dbReference type="STRING" id="177199.A0A420YAU2"/>
<dbReference type="SUPFAM" id="SSF51713">
    <property type="entry name" value="tRNA-guanine transglycosylase"/>
    <property type="match status" value="1"/>
</dbReference>
<reference evidence="3 4" key="1">
    <citation type="submission" date="2018-08" db="EMBL/GenBank/DDBJ databases">
        <title>Draft genome of the lignicolous fungus Coniochaeta pulveracea.</title>
        <authorList>
            <person name="Borstlap C.J."/>
            <person name="De Witt R.N."/>
            <person name="Botha A."/>
            <person name="Volschenk H."/>
        </authorList>
    </citation>
    <scope>NUCLEOTIDE SEQUENCE [LARGE SCALE GENOMIC DNA]</scope>
    <source>
        <strain evidence="3 4">CAB683</strain>
    </source>
</reference>
<feature type="domain" description="tRNA-guanine(15) transglycosylase-like" evidence="2">
    <location>
        <begin position="4"/>
        <end position="179"/>
    </location>
</feature>
<dbReference type="PANTHER" id="PTHR46064">
    <property type="entry name" value="QUEUINE TRNA-RIBOSYLTRANSFERASE ACCESSORY SUBUNIT 2"/>
    <property type="match status" value="1"/>
</dbReference>
<dbReference type="OrthoDB" id="27601at2759"/>
<proteinExistence type="predicted"/>
<keyword evidence="4" id="KW-1185">Reference proteome</keyword>
<dbReference type="GO" id="GO:0006400">
    <property type="term" value="P:tRNA modification"/>
    <property type="evidence" value="ECO:0007669"/>
    <property type="project" value="InterPro"/>
</dbReference>
<feature type="region of interest" description="Disordered" evidence="1">
    <location>
        <begin position="186"/>
        <end position="224"/>
    </location>
</feature>
<protein>
    <recommendedName>
        <fullName evidence="2">tRNA-guanine(15) transglycosylase-like domain-containing protein</fullName>
    </recommendedName>
</protein>
<dbReference type="PANTHER" id="PTHR46064:SF1">
    <property type="entry name" value="QUEUINE TRNA-RIBOSYLTRANSFERASE ACCESSORY SUBUNIT 2"/>
    <property type="match status" value="1"/>
</dbReference>
<dbReference type="NCBIfam" id="TIGR00449">
    <property type="entry name" value="tgt_general"/>
    <property type="match status" value="1"/>
</dbReference>
<organism evidence="3 4">
    <name type="scientific">Coniochaeta pulveracea</name>
    <dbReference type="NCBI Taxonomy" id="177199"/>
    <lineage>
        <taxon>Eukaryota</taxon>
        <taxon>Fungi</taxon>
        <taxon>Dikarya</taxon>
        <taxon>Ascomycota</taxon>
        <taxon>Pezizomycotina</taxon>
        <taxon>Sordariomycetes</taxon>
        <taxon>Sordariomycetidae</taxon>
        <taxon>Coniochaetales</taxon>
        <taxon>Coniochaetaceae</taxon>
        <taxon>Coniochaeta</taxon>
    </lineage>
</organism>
<sequence length="275" mass="30383">MQWEYLNRLAEDHASDISGLAMYSTDIISDLASHPELTNLPRLSLDPPSTPHAILRQISLGADVFTLPFINATSDAGVALTFTFPPAESSSGLLPLGEDLSDEKYTTLVQPLSEGCKCYTCTSHHAAYIHHLLSAREMLGWTLLQIHNHFTVTRFFTSIRASLAEGTFQRDSVAFQTRYEVSIPAGTGERPRARGYHFKSEGGKESDRKKRNRKGWEKLGGDEEDATKVLEINGDLEKVRLEKDLTETPAVPDEVDGGAKELADHGLGEVTKDKE</sequence>
<evidence type="ECO:0000313" key="4">
    <source>
        <dbReference type="Proteomes" id="UP000275385"/>
    </source>
</evidence>
<evidence type="ECO:0000256" key="1">
    <source>
        <dbReference type="SAM" id="MobiDB-lite"/>
    </source>
</evidence>
<dbReference type="Proteomes" id="UP000275385">
    <property type="component" value="Unassembled WGS sequence"/>
</dbReference>
<name>A0A420YAU2_9PEZI</name>
<feature type="compositionally biased region" description="Basic and acidic residues" evidence="1">
    <location>
        <begin position="257"/>
        <end position="275"/>
    </location>
</feature>
<evidence type="ECO:0000259" key="2">
    <source>
        <dbReference type="Pfam" id="PF01702"/>
    </source>
</evidence>
<comment type="caution">
    <text evidence="3">The sequence shown here is derived from an EMBL/GenBank/DDBJ whole genome shotgun (WGS) entry which is preliminary data.</text>
</comment>
<dbReference type="AlphaFoldDB" id="A0A420YAU2"/>
<dbReference type="InterPro" id="IPR002616">
    <property type="entry name" value="tRNA_ribo_trans-like"/>
</dbReference>
<dbReference type="Gene3D" id="3.20.20.105">
    <property type="entry name" value="Queuine tRNA-ribosyltransferase-like"/>
    <property type="match status" value="1"/>
</dbReference>
<dbReference type="InterPro" id="IPR036511">
    <property type="entry name" value="TGT-like_sf"/>
</dbReference>
<dbReference type="EMBL" id="QVQW01000024">
    <property type="protein sequence ID" value="RKU45019.1"/>
    <property type="molecule type" value="Genomic_DNA"/>
</dbReference>